<dbReference type="GO" id="GO:0016829">
    <property type="term" value="F:lyase activity"/>
    <property type="evidence" value="ECO:0007669"/>
    <property type="project" value="UniProtKB-KW"/>
</dbReference>
<dbReference type="SUPFAM" id="SSF48173">
    <property type="entry name" value="Cryptochrome/photolyase FAD-binding domain"/>
    <property type="match status" value="1"/>
</dbReference>
<protein>
    <submittedName>
        <fullName evidence="2">Cryptochrome/photolyase family protein</fullName>
    </submittedName>
</protein>
<evidence type="ECO:0000313" key="3">
    <source>
        <dbReference type="Proteomes" id="UP000461409"/>
    </source>
</evidence>
<evidence type="ECO:0000313" key="2">
    <source>
        <dbReference type="EMBL" id="MWV29441.1"/>
    </source>
</evidence>
<dbReference type="PANTHER" id="PTHR38657">
    <property type="entry name" value="SLR1343 PROTEIN"/>
    <property type="match status" value="1"/>
</dbReference>
<dbReference type="Gene3D" id="1.10.10.1710">
    <property type="entry name" value="Deoxyribodipyrimidine photolyase-related"/>
    <property type="match status" value="1"/>
</dbReference>
<feature type="region of interest" description="Disordered" evidence="1">
    <location>
        <begin position="175"/>
        <end position="213"/>
    </location>
</feature>
<feature type="compositionally biased region" description="Basic and acidic residues" evidence="1">
    <location>
        <begin position="202"/>
        <end position="213"/>
    </location>
</feature>
<proteinExistence type="predicted"/>
<dbReference type="InterPro" id="IPR036134">
    <property type="entry name" value="Crypto/Photolyase_FAD-like_sf"/>
</dbReference>
<dbReference type="Gene3D" id="1.10.579.10">
    <property type="entry name" value="DNA Cyclobutane Dipyrimidine Photolyase, subunit A, domain 3"/>
    <property type="match status" value="1"/>
</dbReference>
<name>A0A844XFP1_9SPHN</name>
<dbReference type="Gene3D" id="3.40.50.620">
    <property type="entry name" value="HUPs"/>
    <property type="match status" value="1"/>
</dbReference>
<keyword evidence="2" id="KW-0456">Lyase</keyword>
<dbReference type="Proteomes" id="UP000461409">
    <property type="component" value="Unassembled WGS sequence"/>
</dbReference>
<reference evidence="2 3" key="2">
    <citation type="submission" date="2020-02" db="EMBL/GenBank/DDBJ databases">
        <title>Erythrobacter dongmakensis sp. nov., isolated from a tidal mudflat.</title>
        <authorList>
            <person name="Kim I.S."/>
        </authorList>
    </citation>
    <scope>NUCLEOTIDE SEQUENCE [LARGE SCALE GENOMIC DNA]</scope>
    <source>
        <strain evidence="2 3">GH3-10</strain>
    </source>
</reference>
<evidence type="ECO:0000256" key="1">
    <source>
        <dbReference type="SAM" id="MobiDB-lite"/>
    </source>
</evidence>
<organism evidence="2 3">
    <name type="scientific">Aurantiacibacter rhizosphaerae</name>
    <dbReference type="NCBI Taxonomy" id="2691582"/>
    <lineage>
        <taxon>Bacteria</taxon>
        <taxon>Pseudomonadati</taxon>
        <taxon>Pseudomonadota</taxon>
        <taxon>Alphaproteobacteria</taxon>
        <taxon>Sphingomonadales</taxon>
        <taxon>Erythrobacteraceae</taxon>
        <taxon>Aurantiacibacter</taxon>
    </lineage>
</organism>
<dbReference type="RefSeq" id="WP_160487095.1">
    <property type="nucleotide sequence ID" value="NZ_WUBR01000004.1"/>
</dbReference>
<gene>
    <name evidence="2" type="ORF">GRF63_16195</name>
</gene>
<sequence length="527" mass="60753">MASPETSTPDGPVLVPILGDQLTRDLASIRGRTKDDTVILMMEVWDEATYVKHHKQKIVLIFSAMRHFAAELRDAGWTVDYVTLDDEDNSGSFTGEIARATSRHDPRAIHVVEAGEWRVQQAIEEWPDKFDCEVEILPDDRFVASIAEFREWAEGRDALRMEYFYREMRRKTGLLMDGDKPEGGQWNLDKQNRESPDDEMDAPERPKFEPDETTRDVIELVQSRFADHFGSLDNFAWPVTRDEAEEAADAFFEERIENFGPYQDAMVHGEDDLYHSMLSTSINLGLLDPLELCQRAEASYRDGKAPLNSVEGFIRQLIGWREYVRGFYWYQMPGLQSNNALNAQRGLPEFYWTGETDMRCLADCVRSTRDNAHAHHIQRLMVLGNFALLAGINPREVQDWYLVVYADAYEWVELPNVAAMILYADGGNLASKPYAASGNYINKMSDYCKECRYSPSKKTGEAACPFNPLYWHFMHRHRDRLESNHRIGRIYSTWDRMGEDKQQEYLDSAEAFLDTLEPAGRGWARND</sequence>
<dbReference type="Pfam" id="PF04244">
    <property type="entry name" value="DPRP"/>
    <property type="match status" value="1"/>
</dbReference>
<dbReference type="Gene3D" id="1.25.40.80">
    <property type="match status" value="1"/>
</dbReference>
<dbReference type="InterPro" id="IPR052551">
    <property type="entry name" value="UV-DNA_repair_photolyase"/>
</dbReference>
<reference evidence="2 3" key="1">
    <citation type="submission" date="2019-12" db="EMBL/GenBank/DDBJ databases">
        <authorList>
            <person name="Lee S.D."/>
        </authorList>
    </citation>
    <scope>NUCLEOTIDE SEQUENCE [LARGE SCALE GENOMIC DNA]</scope>
    <source>
        <strain evidence="2 3">GH3-10</strain>
    </source>
</reference>
<dbReference type="InterPro" id="IPR007357">
    <property type="entry name" value="PhrB-like"/>
</dbReference>
<comment type="caution">
    <text evidence="2">The sequence shown here is derived from an EMBL/GenBank/DDBJ whole genome shotgun (WGS) entry which is preliminary data.</text>
</comment>
<accession>A0A844XFP1</accession>
<dbReference type="InterPro" id="IPR014729">
    <property type="entry name" value="Rossmann-like_a/b/a_fold"/>
</dbReference>
<keyword evidence="3" id="KW-1185">Reference proteome</keyword>
<dbReference type="PANTHER" id="PTHR38657:SF1">
    <property type="entry name" value="SLR1343 PROTEIN"/>
    <property type="match status" value="1"/>
</dbReference>
<dbReference type="AlphaFoldDB" id="A0A844XFP1"/>
<dbReference type="EMBL" id="WUBR01000004">
    <property type="protein sequence ID" value="MWV29441.1"/>
    <property type="molecule type" value="Genomic_DNA"/>
</dbReference>